<dbReference type="Proteomes" id="UP001164539">
    <property type="component" value="Chromosome 13"/>
</dbReference>
<gene>
    <name evidence="1" type="ORF">OWV82_023111</name>
</gene>
<accession>A0ACC1WXX1</accession>
<evidence type="ECO:0000313" key="2">
    <source>
        <dbReference type="Proteomes" id="UP001164539"/>
    </source>
</evidence>
<keyword evidence="2" id="KW-1185">Reference proteome</keyword>
<organism evidence="1 2">
    <name type="scientific">Melia azedarach</name>
    <name type="common">Chinaberry tree</name>
    <dbReference type="NCBI Taxonomy" id="155640"/>
    <lineage>
        <taxon>Eukaryota</taxon>
        <taxon>Viridiplantae</taxon>
        <taxon>Streptophyta</taxon>
        <taxon>Embryophyta</taxon>
        <taxon>Tracheophyta</taxon>
        <taxon>Spermatophyta</taxon>
        <taxon>Magnoliopsida</taxon>
        <taxon>eudicotyledons</taxon>
        <taxon>Gunneridae</taxon>
        <taxon>Pentapetalae</taxon>
        <taxon>rosids</taxon>
        <taxon>malvids</taxon>
        <taxon>Sapindales</taxon>
        <taxon>Meliaceae</taxon>
        <taxon>Melia</taxon>
    </lineage>
</organism>
<name>A0ACC1WXX1_MELAZ</name>
<protein>
    <submittedName>
        <fullName evidence="1">Tryptophan synthase</fullName>
    </submittedName>
</protein>
<feature type="non-terminal residue" evidence="1">
    <location>
        <position position="1"/>
    </location>
</feature>
<proteinExistence type="predicted"/>
<dbReference type="EMBL" id="CM051406">
    <property type="protein sequence ID" value="KAJ4703178.1"/>
    <property type="molecule type" value="Genomic_DNA"/>
</dbReference>
<sequence length="475" mass="51525">FSSLHMDIFCNFKTIIPGHKLRSKVMQLSATKSTTIGSALAVCGLTTHRTQTTNLSGSTSLIMRTPLIKRLPESDDDEWNVYPGKFGRFGGKFVPETLMTSLGQLEAEFNFVLKDPKFQEELSTALRDYVGRETALYFAERLTDHYKNENGEGPEIYLKREDLNHIGAHKINNAIAQAMIAKRLGLKCVVAATGAGQHGVATAAACAKLSLECTVFMGTTDMEKQSSNVLLMRLLGAQVKPVLDGTFKEASSEAIRDWVGNLKTSYYLTGTAVGPHPCPIMVREFQSIIGKETRKQAVEKWGGKPDVLLACVGSGSNALGLFHEFVKDEEVRLIGIEAAGFGLDSGRHSATLAKGEVGVYHGAMSYLLQDEEGQISGTHSIGVGLEYPGVGPEVSHLRDTGRAEFYSATDREAVDAYARLCRLEGIFPSLEASHALAFLEKLCPTLPDGAKIVVNCSGRGDKDAATVFSYMNNNT</sequence>
<evidence type="ECO:0000313" key="1">
    <source>
        <dbReference type="EMBL" id="KAJ4703178.1"/>
    </source>
</evidence>
<reference evidence="1 2" key="1">
    <citation type="journal article" date="2023" name="Science">
        <title>Complex scaffold remodeling in plant triterpene biosynthesis.</title>
        <authorList>
            <person name="De La Pena R."/>
            <person name="Hodgson H."/>
            <person name="Liu J.C."/>
            <person name="Stephenson M.J."/>
            <person name="Martin A.C."/>
            <person name="Owen C."/>
            <person name="Harkess A."/>
            <person name="Leebens-Mack J."/>
            <person name="Jimenez L.E."/>
            <person name="Osbourn A."/>
            <person name="Sattely E.S."/>
        </authorList>
    </citation>
    <scope>NUCLEOTIDE SEQUENCE [LARGE SCALE GENOMIC DNA]</scope>
    <source>
        <strain evidence="2">cv. JPN11</strain>
        <tissue evidence="1">Leaf</tissue>
    </source>
</reference>
<comment type="caution">
    <text evidence="1">The sequence shown here is derived from an EMBL/GenBank/DDBJ whole genome shotgun (WGS) entry which is preliminary data.</text>
</comment>